<keyword evidence="2" id="KW-1185">Reference proteome</keyword>
<evidence type="ECO:0000313" key="1">
    <source>
        <dbReference type="EMBL" id="CCF86152.1"/>
    </source>
</evidence>
<reference evidence="1 2" key="1">
    <citation type="journal article" date="2012" name="ISME J.">
        <title>Nitrification expanded: discovery, physiology and genomics of a nitrite-oxidizing bacterium from the phylum Chloroflexi.</title>
        <authorList>
            <person name="Sorokin D.Y."/>
            <person name="Lucker S."/>
            <person name="Vejmelkova D."/>
            <person name="Kostrikina N.A."/>
            <person name="Kleerebezem R."/>
            <person name="Rijpstra W.I."/>
            <person name="Damste J.S."/>
            <person name="Le Paslier D."/>
            <person name="Muyzer G."/>
            <person name="Wagner M."/>
            <person name="van Loosdrecht M.C."/>
            <person name="Daims H."/>
        </authorList>
    </citation>
    <scope>NUCLEOTIDE SEQUENCE [LARGE SCALE GENOMIC DNA]</scope>
    <source>
        <strain evidence="2">none</strain>
    </source>
</reference>
<comment type="caution">
    <text evidence="1">The sequence shown here is derived from an EMBL/GenBank/DDBJ whole genome shotgun (WGS) entry which is preliminary data.</text>
</comment>
<dbReference type="AlphaFoldDB" id="I4EN89"/>
<sequence>MYVSCILSSVWIIPGPLDLCAKNANWFGIRTQTSNNAVKTAEVLALVCGSSPRDD</sequence>
<name>I4EN89_9BACT</name>
<gene>
    <name evidence="1" type="ORF">NITHO_80002</name>
</gene>
<organism evidence="1 2">
    <name type="scientific">Nitrolancea hollandica Lb</name>
    <dbReference type="NCBI Taxonomy" id="1129897"/>
    <lineage>
        <taxon>Bacteria</taxon>
        <taxon>Pseudomonadati</taxon>
        <taxon>Thermomicrobiota</taxon>
        <taxon>Thermomicrobia</taxon>
        <taxon>Sphaerobacterales</taxon>
        <taxon>Sphaerobacterineae</taxon>
        <taxon>Sphaerobacteraceae</taxon>
        <taxon>Nitrolancea</taxon>
    </lineage>
</organism>
<dbReference type="EMBL" id="CAGS01000715">
    <property type="protein sequence ID" value="CCF86152.1"/>
    <property type="molecule type" value="Genomic_DNA"/>
</dbReference>
<proteinExistence type="predicted"/>
<protein>
    <submittedName>
        <fullName evidence="1">Uncharacterized protein</fullName>
    </submittedName>
</protein>
<accession>I4EN89</accession>
<evidence type="ECO:0000313" key="2">
    <source>
        <dbReference type="Proteomes" id="UP000004221"/>
    </source>
</evidence>
<dbReference type="Proteomes" id="UP000004221">
    <property type="component" value="Unassembled WGS sequence"/>
</dbReference>